<dbReference type="InterPro" id="IPR013766">
    <property type="entry name" value="Thioredoxin_domain"/>
</dbReference>
<keyword evidence="3" id="KW-0809">Transit peptide</keyword>
<dbReference type="InterPro" id="IPR036249">
    <property type="entry name" value="Thioredoxin-like_sf"/>
</dbReference>
<proteinExistence type="predicted"/>
<organism evidence="10 11">
    <name type="scientific">Ceratocystis lukuohia</name>
    <dbReference type="NCBI Taxonomy" id="2019550"/>
    <lineage>
        <taxon>Eukaryota</taxon>
        <taxon>Fungi</taxon>
        <taxon>Dikarya</taxon>
        <taxon>Ascomycota</taxon>
        <taxon>Pezizomycotina</taxon>
        <taxon>Sordariomycetes</taxon>
        <taxon>Hypocreomycetidae</taxon>
        <taxon>Microascales</taxon>
        <taxon>Ceratocystidaceae</taxon>
        <taxon>Ceratocystis</taxon>
    </lineage>
</organism>
<evidence type="ECO:0000256" key="6">
    <source>
        <dbReference type="ARBA" id="ARBA00023128"/>
    </source>
</evidence>
<evidence type="ECO:0000256" key="7">
    <source>
        <dbReference type="ARBA" id="ARBA00045681"/>
    </source>
</evidence>
<keyword evidence="5" id="KW-0411">Iron-sulfur</keyword>
<evidence type="ECO:0000256" key="2">
    <source>
        <dbReference type="ARBA" id="ARBA00022723"/>
    </source>
</evidence>
<dbReference type="GeneID" id="98120551"/>
<dbReference type="InterPro" id="IPR017937">
    <property type="entry name" value="Thioredoxin_CS"/>
</dbReference>
<dbReference type="SUPFAM" id="SSF53335">
    <property type="entry name" value="S-adenosyl-L-methionine-dependent methyltransferases"/>
    <property type="match status" value="1"/>
</dbReference>
<dbReference type="Pfam" id="PF00085">
    <property type="entry name" value="Thioredoxin"/>
    <property type="match status" value="1"/>
</dbReference>
<dbReference type="Pfam" id="PF09243">
    <property type="entry name" value="Rsm22"/>
    <property type="match status" value="1"/>
</dbReference>
<accession>A0ABR4MCI5</accession>
<evidence type="ECO:0000256" key="5">
    <source>
        <dbReference type="ARBA" id="ARBA00023014"/>
    </source>
</evidence>
<feature type="domain" description="Thioredoxin" evidence="9">
    <location>
        <begin position="1"/>
        <end position="108"/>
    </location>
</feature>
<keyword evidence="6" id="KW-0496">Mitochondrion</keyword>
<keyword evidence="4" id="KW-0408">Iron</keyword>
<keyword evidence="2" id="KW-0479">Metal-binding</keyword>
<sequence length="1008" mass="112072">MTVINLQSSAQWDTILKTHNVVVADFYADWCGPCKMIAPKFESLAREYAQPKKVAFVKVNVDIQRDVASSQSVRAMPTFKLFHRGQVLDTVQGANPSALAAAVASALLLKDKGTPGEVFGTPGQRLGGAGLDDDKHAGGRADSSLARLSPVGLLSHIFMMVGLYFVSLLSLDPYKSAQMSRFNTVNPPEIVTIKTQAADGSTVTKKVKNDNRTPDLSSANTEKVEAVAASVEDVEKTVRDAKQRFRDTLPKGYLKPDEYELYVRLYGPPLRETTPDDVGIPSHDNYEALDAPISGPYEMYDTQATEVHEDGHQQLYPAERHEDHKHESSYVEIVARNQREYDALKKLELDFKAAKELADKEAAEMEIQETEERIAEELRSGEEADEEGAVQETEEQHEDEEWDRELSDPLANSRLHPLTHDARFGISPSTVYLPADRLVSHTTDILKRTAPSHIKLAAERLFGGPGLPHGPVTPQRMKTVEMKAIPIQMQHRRMQPIDADAVMAAYVPPVYASILGVLVELRKRLGSSWIRGLMEKNGDEGPRVLDVGGAGAGIIAWEQILGAEWQTLHEKGEVPKDSRPITRKSVVAGSDALRDRLSKFMHNTSFLPRMPDYVHSAENADRVLDGPEKPQTRKRYDVVLASHQLLHVEEGHKRRAVVNQLWSLLNPDGGVLVIIEKAHPRGFEAVADARQRFISEFLQTPGAEPQEEDISGSFTRIKEPGMVVAPCTTQNKCPLYLVEGKSLGRKDFCFFAQRYIRPPYLQRIMQAKHRNSDDVEFSYIAIQRGTMGPPGLEQNAKSAERAFTGYEKDATDYHALALPRNIRPPLKKHGHVSMDLCTPEGKFERWTVSKSFSKTAYHDARKIRWGDLWALGAKTRTENRVRMGRGDVVKDGGVKGRQARADETRSSSKRPEVVNLQMNALGKAVPMQKPMKGYHHTKGGRHMAKAQASKGIREVERELDRVLHDGAVKTDMSKQKEEAAVEQGVQEEHGAGGRGIAGSRARWDGGSS</sequence>
<evidence type="ECO:0000259" key="9">
    <source>
        <dbReference type="PROSITE" id="PS51352"/>
    </source>
</evidence>
<evidence type="ECO:0000256" key="4">
    <source>
        <dbReference type="ARBA" id="ARBA00023004"/>
    </source>
</evidence>
<dbReference type="PANTHER" id="PTHR13184:SF5">
    <property type="entry name" value="METHYLTRANSFERASE-LIKE PROTEIN 17, MITOCHONDRIAL"/>
    <property type="match status" value="1"/>
</dbReference>
<feature type="region of interest" description="Disordered" evidence="8">
    <location>
        <begin position="372"/>
        <end position="405"/>
    </location>
</feature>
<dbReference type="CDD" id="cd02947">
    <property type="entry name" value="TRX_family"/>
    <property type="match status" value="1"/>
</dbReference>
<dbReference type="PROSITE" id="PS00194">
    <property type="entry name" value="THIOREDOXIN_1"/>
    <property type="match status" value="1"/>
</dbReference>
<comment type="function">
    <text evidence="7">Mitochondrial ribosome (mitoribosome) assembly factor. Binds at the interface of the head and body domains of the mitochondrial small ribosomal subunit (mt-SSU), occluding the mRNA channel and preventing compaction of the head domain towards the body. Probable inactive methyltransferase: retains the characteristic folding and ability to bind S-adenosyl-L-methionine, but it probably lost its methyltransferase activity.</text>
</comment>
<comment type="subcellular location">
    <subcellularLocation>
        <location evidence="1">Mitochondrion</location>
    </subcellularLocation>
</comment>
<comment type="caution">
    <text evidence="10">The sequence shown here is derived from an EMBL/GenBank/DDBJ whole genome shotgun (WGS) entry which is preliminary data.</text>
</comment>
<evidence type="ECO:0000313" key="10">
    <source>
        <dbReference type="EMBL" id="KAL2885984.1"/>
    </source>
</evidence>
<name>A0ABR4MCI5_9PEZI</name>
<dbReference type="PRINTS" id="PR00421">
    <property type="entry name" value="THIOREDOXIN"/>
</dbReference>
<feature type="region of interest" description="Disordered" evidence="8">
    <location>
        <begin position="120"/>
        <end position="141"/>
    </location>
</feature>
<dbReference type="InterPro" id="IPR029063">
    <property type="entry name" value="SAM-dependent_MTases_sf"/>
</dbReference>
<protein>
    <submittedName>
        <fullName evidence="10">Rsm22-cox11 tandem protein 1, mitochondrial</fullName>
    </submittedName>
</protein>
<feature type="compositionally biased region" description="Acidic residues" evidence="8">
    <location>
        <begin position="383"/>
        <end position="403"/>
    </location>
</feature>
<dbReference type="SUPFAM" id="SSF52833">
    <property type="entry name" value="Thioredoxin-like"/>
    <property type="match status" value="1"/>
</dbReference>
<dbReference type="InterPro" id="IPR015324">
    <property type="entry name" value="Ribosomal_Rsm22-like"/>
</dbReference>
<feature type="region of interest" description="Disordered" evidence="8">
    <location>
        <begin position="971"/>
        <end position="1008"/>
    </location>
</feature>
<dbReference type="Proteomes" id="UP001610728">
    <property type="component" value="Unassembled WGS sequence"/>
</dbReference>
<reference evidence="10 11" key="1">
    <citation type="submission" date="2020-05" db="EMBL/GenBank/DDBJ databases">
        <title>Ceratocystis lukuohia genome.</title>
        <authorList>
            <person name="Harrington T.C."/>
            <person name="Kim K."/>
            <person name="Mayers C.G."/>
        </authorList>
    </citation>
    <scope>NUCLEOTIDE SEQUENCE [LARGE SCALE GENOMIC DNA]</scope>
    <source>
        <strain evidence="10 11">C4212</strain>
    </source>
</reference>
<feature type="compositionally biased region" description="Basic and acidic residues" evidence="8">
    <location>
        <begin position="372"/>
        <end position="382"/>
    </location>
</feature>
<dbReference type="PROSITE" id="PS51352">
    <property type="entry name" value="THIOREDOXIN_2"/>
    <property type="match status" value="1"/>
</dbReference>
<dbReference type="EMBL" id="JABSNW010000007">
    <property type="protein sequence ID" value="KAL2885984.1"/>
    <property type="molecule type" value="Genomic_DNA"/>
</dbReference>
<dbReference type="RefSeq" id="XP_070857164.1">
    <property type="nucleotide sequence ID" value="XM_071004820.1"/>
</dbReference>
<dbReference type="InterPro" id="IPR052571">
    <property type="entry name" value="Mt_RNA_Methyltransferase"/>
</dbReference>
<evidence type="ECO:0000256" key="1">
    <source>
        <dbReference type="ARBA" id="ARBA00004173"/>
    </source>
</evidence>
<gene>
    <name evidence="10" type="ORF">HOO65_070446</name>
</gene>
<dbReference type="PANTHER" id="PTHR13184">
    <property type="entry name" value="37S RIBOSOMAL PROTEIN S22"/>
    <property type="match status" value="1"/>
</dbReference>
<evidence type="ECO:0000256" key="3">
    <source>
        <dbReference type="ARBA" id="ARBA00022946"/>
    </source>
</evidence>
<keyword evidence="11" id="KW-1185">Reference proteome</keyword>
<evidence type="ECO:0000313" key="11">
    <source>
        <dbReference type="Proteomes" id="UP001610728"/>
    </source>
</evidence>
<feature type="region of interest" description="Disordered" evidence="8">
    <location>
        <begin position="887"/>
        <end position="911"/>
    </location>
</feature>
<dbReference type="Gene3D" id="3.40.30.10">
    <property type="entry name" value="Glutaredoxin"/>
    <property type="match status" value="1"/>
</dbReference>
<evidence type="ECO:0000256" key="8">
    <source>
        <dbReference type="SAM" id="MobiDB-lite"/>
    </source>
</evidence>